<evidence type="ECO:0000256" key="1">
    <source>
        <dbReference type="SAM" id="Phobius"/>
    </source>
</evidence>
<keyword evidence="3" id="KW-1185">Reference proteome</keyword>
<keyword evidence="1" id="KW-0812">Transmembrane</keyword>
<feature type="transmembrane region" description="Helical" evidence="1">
    <location>
        <begin position="79"/>
        <end position="98"/>
    </location>
</feature>
<dbReference type="EMBL" id="JACJID010000002">
    <property type="protein sequence ID" value="MBA8926259.1"/>
    <property type="molecule type" value="Genomic_DNA"/>
</dbReference>
<evidence type="ECO:0008006" key="4">
    <source>
        <dbReference type="Google" id="ProtNLM"/>
    </source>
</evidence>
<feature type="transmembrane region" description="Helical" evidence="1">
    <location>
        <begin position="54"/>
        <end position="72"/>
    </location>
</feature>
<keyword evidence="1" id="KW-1133">Transmembrane helix</keyword>
<dbReference type="Proteomes" id="UP000517916">
    <property type="component" value="Unassembled WGS sequence"/>
</dbReference>
<accession>A0ABR6BI53</accession>
<feature type="transmembrane region" description="Helical" evidence="1">
    <location>
        <begin position="104"/>
        <end position="123"/>
    </location>
</feature>
<keyword evidence="1" id="KW-0472">Membrane</keyword>
<protein>
    <recommendedName>
        <fullName evidence="4">Membrane transporter protein</fullName>
    </recommendedName>
</protein>
<gene>
    <name evidence="2" type="ORF">BC739_003458</name>
</gene>
<comment type="caution">
    <text evidence="2">The sequence shown here is derived from an EMBL/GenBank/DDBJ whole genome shotgun (WGS) entry which is preliminary data.</text>
</comment>
<name>A0ABR6BI53_9PSEU</name>
<sequence length="139" mass="14244">MLPGTGLCEPGRALPLPLWFAVPVLFVASVAGLTGTASLALGIAGGQLPMSTEVFGAAAAVTLVLSGGVRSWRKPVRRVLSWLYPLAVLALGIGLSWLAVPTALAVAVGLPATALAVALCVWARGPRPEESRDRLPTLV</sequence>
<evidence type="ECO:0000313" key="2">
    <source>
        <dbReference type="EMBL" id="MBA8926259.1"/>
    </source>
</evidence>
<feature type="transmembrane region" description="Helical" evidence="1">
    <location>
        <begin position="18"/>
        <end position="42"/>
    </location>
</feature>
<dbReference type="RefSeq" id="WP_182837685.1">
    <property type="nucleotide sequence ID" value="NZ_BAAABQ010000009.1"/>
</dbReference>
<proteinExistence type="predicted"/>
<evidence type="ECO:0000313" key="3">
    <source>
        <dbReference type="Proteomes" id="UP000517916"/>
    </source>
</evidence>
<organism evidence="2 3">
    <name type="scientific">Kutzneria viridogrisea</name>
    <dbReference type="NCBI Taxonomy" id="47990"/>
    <lineage>
        <taxon>Bacteria</taxon>
        <taxon>Bacillati</taxon>
        <taxon>Actinomycetota</taxon>
        <taxon>Actinomycetes</taxon>
        <taxon>Pseudonocardiales</taxon>
        <taxon>Pseudonocardiaceae</taxon>
        <taxon>Kutzneria</taxon>
    </lineage>
</organism>
<reference evidence="2 3" key="1">
    <citation type="submission" date="2020-08" db="EMBL/GenBank/DDBJ databases">
        <title>Genomic Encyclopedia of Archaeal and Bacterial Type Strains, Phase II (KMG-II): from individual species to whole genera.</title>
        <authorList>
            <person name="Goeker M."/>
        </authorList>
    </citation>
    <scope>NUCLEOTIDE SEQUENCE [LARGE SCALE GENOMIC DNA]</scope>
    <source>
        <strain evidence="2 3">DSM 43850</strain>
    </source>
</reference>